<feature type="region of interest" description="Disordered" evidence="1">
    <location>
        <begin position="18"/>
        <end position="60"/>
    </location>
</feature>
<dbReference type="InterPro" id="IPR013320">
    <property type="entry name" value="ConA-like_dom_sf"/>
</dbReference>
<protein>
    <submittedName>
        <fullName evidence="3">Concanavalin A-like lectin/glucanase</fullName>
    </submittedName>
</protein>
<dbReference type="CDD" id="cd08023">
    <property type="entry name" value="GH16_laminarinase_like"/>
    <property type="match status" value="1"/>
</dbReference>
<dbReference type="SUPFAM" id="SSF49899">
    <property type="entry name" value="Concanavalin A-like lectins/glucanases"/>
    <property type="match status" value="1"/>
</dbReference>
<gene>
    <name evidence="3" type="ORF">EJ06DRAFT_525809</name>
</gene>
<name>A0A6G1IAQ9_9PEZI</name>
<dbReference type="GO" id="GO:0030246">
    <property type="term" value="F:carbohydrate binding"/>
    <property type="evidence" value="ECO:0007669"/>
    <property type="project" value="UniProtKB-KW"/>
</dbReference>
<accession>A0A6G1IAQ9</accession>
<dbReference type="GO" id="GO:0004553">
    <property type="term" value="F:hydrolase activity, hydrolyzing O-glycosyl compounds"/>
    <property type="evidence" value="ECO:0007669"/>
    <property type="project" value="InterPro"/>
</dbReference>
<dbReference type="PANTHER" id="PTHR10963">
    <property type="entry name" value="GLYCOSYL HYDROLASE-RELATED"/>
    <property type="match status" value="1"/>
</dbReference>
<evidence type="ECO:0000313" key="3">
    <source>
        <dbReference type="EMBL" id="KAF2405281.1"/>
    </source>
</evidence>
<dbReference type="PROSITE" id="PS51762">
    <property type="entry name" value="GH16_2"/>
    <property type="match status" value="1"/>
</dbReference>
<dbReference type="AlphaFoldDB" id="A0A6G1IAQ9"/>
<feature type="domain" description="GH16" evidence="2">
    <location>
        <begin position="52"/>
        <end position="307"/>
    </location>
</feature>
<dbReference type="PANTHER" id="PTHR10963:SF53">
    <property type="entry name" value="GH16 DOMAIN-CONTAINING PROTEIN"/>
    <property type="match status" value="1"/>
</dbReference>
<dbReference type="Gene3D" id="2.60.120.200">
    <property type="match status" value="1"/>
</dbReference>
<evidence type="ECO:0000313" key="4">
    <source>
        <dbReference type="Proteomes" id="UP000799640"/>
    </source>
</evidence>
<reference evidence="3" key="1">
    <citation type="journal article" date="2020" name="Stud. Mycol.">
        <title>101 Dothideomycetes genomes: a test case for predicting lifestyles and emergence of pathogens.</title>
        <authorList>
            <person name="Haridas S."/>
            <person name="Albert R."/>
            <person name="Binder M."/>
            <person name="Bloem J."/>
            <person name="Labutti K."/>
            <person name="Salamov A."/>
            <person name="Andreopoulos B."/>
            <person name="Baker S."/>
            <person name="Barry K."/>
            <person name="Bills G."/>
            <person name="Bluhm B."/>
            <person name="Cannon C."/>
            <person name="Castanera R."/>
            <person name="Culley D."/>
            <person name="Daum C."/>
            <person name="Ezra D."/>
            <person name="Gonzalez J."/>
            <person name="Henrissat B."/>
            <person name="Kuo A."/>
            <person name="Liang C."/>
            <person name="Lipzen A."/>
            <person name="Lutzoni F."/>
            <person name="Magnuson J."/>
            <person name="Mondo S."/>
            <person name="Nolan M."/>
            <person name="Ohm R."/>
            <person name="Pangilinan J."/>
            <person name="Park H.-J."/>
            <person name="Ramirez L."/>
            <person name="Alfaro M."/>
            <person name="Sun H."/>
            <person name="Tritt A."/>
            <person name="Yoshinaga Y."/>
            <person name="Zwiers L.-H."/>
            <person name="Turgeon B."/>
            <person name="Goodwin S."/>
            <person name="Spatafora J."/>
            <person name="Crous P."/>
            <person name="Grigoriev I."/>
        </authorList>
    </citation>
    <scope>NUCLEOTIDE SEQUENCE</scope>
    <source>
        <strain evidence="3">CBS 262.69</strain>
    </source>
</reference>
<evidence type="ECO:0000256" key="1">
    <source>
        <dbReference type="SAM" id="MobiDB-lite"/>
    </source>
</evidence>
<evidence type="ECO:0000259" key="2">
    <source>
        <dbReference type="PROSITE" id="PS51762"/>
    </source>
</evidence>
<keyword evidence="3" id="KW-0430">Lectin</keyword>
<keyword evidence="4" id="KW-1185">Reference proteome</keyword>
<organism evidence="3 4">
    <name type="scientific">Trichodelitschia bisporula</name>
    <dbReference type="NCBI Taxonomy" id="703511"/>
    <lineage>
        <taxon>Eukaryota</taxon>
        <taxon>Fungi</taxon>
        <taxon>Dikarya</taxon>
        <taxon>Ascomycota</taxon>
        <taxon>Pezizomycotina</taxon>
        <taxon>Dothideomycetes</taxon>
        <taxon>Dothideomycetes incertae sedis</taxon>
        <taxon>Phaeotrichales</taxon>
        <taxon>Phaeotrichaceae</taxon>
        <taxon>Trichodelitschia</taxon>
    </lineage>
</organism>
<dbReference type="GO" id="GO:0005975">
    <property type="term" value="P:carbohydrate metabolic process"/>
    <property type="evidence" value="ECO:0007669"/>
    <property type="project" value="InterPro"/>
</dbReference>
<dbReference type="OrthoDB" id="192832at2759"/>
<dbReference type="InterPro" id="IPR000757">
    <property type="entry name" value="Beta-glucanase-like"/>
</dbReference>
<dbReference type="Pfam" id="PF26113">
    <property type="entry name" value="GH16_XgeA"/>
    <property type="match status" value="1"/>
</dbReference>
<sequence length="307" mass="34128">MVFREAFAKQRQKFEDILAKNGLSSTPPPVPSASKPPYNPNLQQSLGPPPPPYWQADFSPSNPVTANFRPDLGAGGWGNNEAQTYVSRPENAFHAQGNALVLRAIAASHLPPEERYTSTRFNTHATLGRAQGFVTATLTAPCARGIWPAFWLLPSEPFAWPTDGEVDIFEAWNASRTNHACLHWGHFTPADAKKHRVAETPLPELGMRAYRFGWAWEQPPSGDGGRCVWYVDGVPVMRASRPPGTRRFEDWRVVLNIAMGGDVCNKTIPADGVYDFVVHELKFCEEPEGGWPKFEQDWGYAAEGHTM</sequence>
<dbReference type="EMBL" id="ML996687">
    <property type="protein sequence ID" value="KAF2405281.1"/>
    <property type="molecule type" value="Genomic_DNA"/>
</dbReference>
<proteinExistence type="predicted"/>
<dbReference type="Proteomes" id="UP000799640">
    <property type="component" value="Unassembled WGS sequence"/>
</dbReference>
<dbReference type="InterPro" id="IPR050546">
    <property type="entry name" value="Glycosyl_Hydrlase_16"/>
</dbReference>